<dbReference type="GO" id="GO:0004309">
    <property type="term" value="F:exopolyphosphatase activity"/>
    <property type="evidence" value="ECO:0007669"/>
    <property type="project" value="TreeGrafter"/>
</dbReference>
<dbReference type="InterPro" id="IPR038763">
    <property type="entry name" value="DHH_sf"/>
</dbReference>
<dbReference type="PANTHER" id="PTHR12112:SF39">
    <property type="entry name" value="EG:152A3.5 PROTEIN (FBGN0003116_PN PROTEIN)"/>
    <property type="match status" value="1"/>
</dbReference>
<sequence>MDKYLTTTIEKLKSGVYGDLNLVLGNESCDLDSAASALVYAAFLYWQHNQIKCKVCTRMNRDESVYKDDIFVPVLNVDREDYDLKTEVAFCLRQHGIDADRLVFRDDYDLEQLAEKSKTTVTLVDHHVLAKKDKFMTTMVTEIIDHRPVDKNEWTYKDDTRSSIELVGSCCSLVGQRIRTLGGLLAKETDFFNAFPVATDLLHCGIILDTVNFSKEVNKATPVDEEVVLFLENLQKTRGSNCGIEEQRKAKLDLLVAARKDVSKLSAAQLLRKDVKIVGDTMVPSFPILVEEFLKKPEAIQAIQEALLRRECNMA</sequence>
<dbReference type="OrthoDB" id="374045at2759"/>
<dbReference type="AlphaFoldDB" id="A0A1E1W890"/>
<dbReference type="PANTHER" id="PTHR12112">
    <property type="entry name" value="BNIP - RELATED"/>
    <property type="match status" value="1"/>
</dbReference>
<feature type="non-terminal residue" evidence="1">
    <location>
        <position position="315"/>
    </location>
</feature>
<dbReference type="GO" id="GO:0005737">
    <property type="term" value="C:cytoplasm"/>
    <property type="evidence" value="ECO:0007669"/>
    <property type="project" value="TreeGrafter"/>
</dbReference>
<protein>
    <submittedName>
        <fullName evidence="1">Uncharacterized protein</fullName>
    </submittedName>
</protein>
<accession>A0A1E1W890</accession>
<gene>
    <name evidence="1" type="ORF">g.9115</name>
</gene>
<proteinExistence type="predicted"/>
<dbReference type="Gene3D" id="3.90.1640.10">
    <property type="entry name" value="inorganic pyrophosphatase (n-terminal core)"/>
    <property type="match status" value="1"/>
</dbReference>
<organism evidence="1">
    <name type="scientific">Pectinophora gossypiella</name>
    <name type="common">Cotton pink bollworm</name>
    <name type="synonym">Depressaria gossypiella</name>
    <dbReference type="NCBI Taxonomy" id="13191"/>
    <lineage>
        <taxon>Eukaryota</taxon>
        <taxon>Metazoa</taxon>
        <taxon>Ecdysozoa</taxon>
        <taxon>Arthropoda</taxon>
        <taxon>Hexapoda</taxon>
        <taxon>Insecta</taxon>
        <taxon>Pterygota</taxon>
        <taxon>Neoptera</taxon>
        <taxon>Endopterygota</taxon>
        <taxon>Lepidoptera</taxon>
        <taxon>Glossata</taxon>
        <taxon>Ditrysia</taxon>
        <taxon>Gelechioidea</taxon>
        <taxon>Gelechiidae</taxon>
        <taxon>Apatetrinae</taxon>
        <taxon>Pectinophora</taxon>
    </lineage>
</organism>
<evidence type="ECO:0000313" key="1">
    <source>
        <dbReference type="EMBL" id="JAT83165.1"/>
    </source>
</evidence>
<name>A0A1E1W890_PECGO</name>
<dbReference type="SUPFAM" id="SSF64182">
    <property type="entry name" value="DHH phosphoesterases"/>
    <property type="match status" value="1"/>
</dbReference>
<dbReference type="EMBL" id="GDQN01007889">
    <property type="protein sequence ID" value="JAT83165.1"/>
    <property type="molecule type" value="Transcribed_RNA"/>
</dbReference>
<reference evidence="1" key="1">
    <citation type="submission" date="2015-09" db="EMBL/GenBank/DDBJ databases">
        <title>De novo assembly of Pectinophora gossypiella (Pink Bollworm) gut transcriptome.</title>
        <authorList>
            <person name="Tassone E.E."/>
        </authorList>
    </citation>
    <scope>NUCLEOTIDE SEQUENCE</scope>
</reference>